<dbReference type="STRING" id="626940.BHW43_00945"/>
<evidence type="ECO:0000313" key="8">
    <source>
        <dbReference type="EMBL" id="OLA39484.1"/>
    </source>
</evidence>
<dbReference type="Gene3D" id="3.40.1010.10">
    <property type="entry name" value="Cobalt-precorrin-4 Transmethylase, Domain 1"/>
    <property type="match status" value="1"/>
</dbReference>
<evidence type="ECO:0000256" key="5">
    <source>
        <dbReference type="ARBA" id="ARBA00023244"/>
    </source>
</evidence>
<keyword evidence="3 8" id="KW-0808">Transferase</keyword>
<dbReference type="PANTHER" id="PTHR45790">
    <property type="entry name" value="SIROHEME SYNTHASE-RELATED"/>
    <property type="match status" value="1"/>
</dbReference>
<evidence type="ECO:0000256" key="1">
    <source>
        <dbReference type="ARBA" id="ARBA00012162"/>
    </source>
</evidence>
<dbReference type="InterPro" id="IPR006366">
    <property type="entry name" value="CobA/CysG_C"/>
</dbReference>
<dbReference type="Gene3D" id="3.40.50.10090">
    <property type="match status" value="2"/>
</dbReference>
<evidence type="ECO:0000259" key="7">
    <source>
        <dbReference type="Pfam" id="PF02602"/>
    </source>
</evidence>
<dbReference type="CDD" id="cd11642">
    <property type="entry name" value="SUMT"/>
    <property type="match status" value="1"/>
</dbReference>
<evidence type="ECO:0000256" key="2">
    <source>
        <dbReference type="ARBA" id="ARBA00022603"/>
    </source>
</evidence>
<dbReference type="EC" id="2.1.1.107" evidence="1"/>
<dbReference type="CDD" id="cd06578">
    <property type="entry name" value="HemD"/>
    <property type="match status" value="1"/>
</dbReference>
<dbReference type="Gene3D" id="3.30.950.10">
    <property type="entry name" value="Methyltransferase, Cobalt-precorrin-4 Transmethylase, Domain 2"/>
    <property type="match status" value="1"/>
</dbReference>
<dbReference type="GO" id="GO:0004852">
    <property type="term" value="F:uroporphyrinogen-III synthase activity"/>
    <property type="evidence" value="ECO:0007669"/>
    <property type="project" value="InterPro"/>
</dbReference>
<dbReference type="NCBIfam" id="TIGR01469">
    <property type="entry name" value="cobA_cysG_Cterm"/>
    <property type="match status" value="1"/>
</dbReference>
<keyword evidence="4" id="KW-0949">S-adenosyl-L-methionine</keyword>
<dbReference type="InterPro" id="IPR035996">
    <property type="entry name" value="4pyrrol_Methylase_sf"/>
</dbReference>
<dbReference type="SUPFAM" id="SSF69618">
    <property type="entry name" value="HemD-like"/>
    <property type="match status" value="1"/>
</dbReference>
<dbReference type="InterPro" id="IPR036108">
    <property type="entry name" value="4pyrrol_syn_uPrphyn_synt_sf"/>
</dbReference>
<reference evidence="8 9" key="1">
    <citation type="journal article" date="2016" name="Nat. Biotechnol.">
        <title>Measurement of bacterial replication rates in microbial communities.</title>
        <authorList>
            <person name="Brown C.T."/>
            <person name="Olm M.R."/>
            <person name="Thomas B.C."/>
            <person name="Banfield J.F."/>
        </authorList>
    </citation>
    <scope>NUCLEOTIDE SEQUENCE [LARGE SCALE GENOMIC DNA]</scope>
    <source>
        <strain evidence="8">46_33</strain>
    </source>
</reference>
<dbReference type="InterPro" id="IPR003754">
    <property type="entry name" value="4pyrrol_synth_uPrphyn_synth"/>
</dbReference>
<feature type="domain" description="Tetrapyrrole methylase" evidence="6">
    <location>
        <begin position="6"/>
        <end position="218"/>
    </location>
</feature>
<dbReference type="SUPFAM" id="SSF53790">
    <property type="entry name" value="Tetrapyrrole methylase"/>
    <property type="match status" value="1"/>
</dbReference>
<accession>A0A1Q6RAT9</accession>
<dbReference type="FunFam" id="3.30.950.10:FF:000001">
    <property type="entry name" value="Siroheme synthase"/>
    <property type="match status" value="1"/>
</dbReference>
<keyword evidence="2 8" id="KW-0489">Methyltransferase</keyword>
<evidence type="ECO:0000259" key="6">
    <source>
        <dbReference type="Pfam" id="PF00590"/>
    </source>
</evidence>
<dbReference type="InterPro" id="IPR050161">
    <property type="entry name" value="Siro_Cobalamin_biosynth"/>
</dbReference>
<protein>
    <recommendedName>
        <fullName evidence="1">uroporphyrinogen-III C-methyltransferase</fullName>
        <ecNumber evidence="1">2.1.1.107</ecNumber>
    </recommendedName>
</protein>
<sequence>MTKQGKVYLIGAGPGDPGLLGLKAKECLQTADAVVYDRLADPRILAFARKDAEMVYVGKASANHTMRQPDINKLLVKLAAEGKVVARLKGGDPFVFGRGGEEAIELREAGLPFEFVPGVTSAIAVAEYAGIPVTHRHVATSFAVITGHEDPTKGESTIHWKGLATSVDTLVFLMGVENIEKISRELIANGRSADCPAAVIRWGTHPEQRTLITTLGKAAADVKATGMKPPAIFLVGEVVRLREQLQWFDNKPLFGKTVIVTRARAQASALTKKLEAQGAKVIEAPAIKIVPAADYAPLDNAIANINDYKWLVFTSANGVDYFFERLGAAKKDARALANVKLAAIGSATAKALAEHGLTADLIPSAYKAEELAEALAGEITAGDKILLARAKVAREVLPESLRKIGAIVDVVTAYETVADCENKDELIKALESGEASIVTFTSSSTVTNLLEVLGDKKELLNKAALAAIGPVTADTLKKHGYTPAINAAEYTIDGLMTAITNFYNK</sequence>
<dbReference type="InterPro" id="IPR014776">
    <property type="entry name" value="4pyrrole_Mease_sub2"/>
</dbReference>
<dbReference type="FunFam" id="3.40.1010.10:FF:000001">
    <property type="entry name" value="Siroheme synthase"/>
    <property type="match status" value="1"/>
</dbReference>
<organism evidence="8 9">
    <name type="scientific">Phascolarctobacterium succinatutens</name>
    <dbReference type="NCBI Taxonomy" id="626940"/>
    <lineage>
        <taxon>Bacteria</taxon>
        <taxon>Bacillati</taxon>
        <taxon>Bacillota</taxon>
        <taxon>Negativicutes</taxon>
        <taxon>Acidaminococcales</taxon>
        <taxon>Acidaminococcaceae</taxon>
        <taxon>Phascolarctobacterium</taxon>
    </lineage>
</organism>
<dbReference type="NCBIfam" id="NF004790">
    <property type="entry name" value="PRK06136.1"/>
    <property type="match status" value="1"/>
</dbReference>
<comment type="caution">
    <text evidence="8">The sequence shown here is derived from an EMBL/GenBank/DDBJ whole genome shotgun (WGS) entry which is preliminary data.</text>
</comment>
<dbReference type="GO" id="GO:0019354">
    <property type="term" value="P:siroheme biosynthetic process"/>
    <property type="evidence" value="ECO:0007669"/>
    <property type="project" value="InterPro"/>
</dbReference>
<evidence type="ECO:0000313" key="9">
    <source>
        <dbReference type="Proteomes" id="UP000186777"/>
    </source>
</evidence>
<dbReference type="GO" id="GO:0032259">
    <property type="term" value="P:methylation"/>
    <property type="evidence" value="ECO:0007669"/>
    <property type="project" value="UniProtKB-KW"/>
</dbReference>
<dbReference type="Pfam" id="PF02602">
    <property type="entry name" value="HEM4"/>
    <property type="match status" value="1"/>
</dbReference>
<dbReference type="GO" id="GO:0004851">
    <property type="term" value="F:uroporphyrin-III C-methyltransferase activity"/>
    <property type="evidence" value="ECO:0007669"/>
    <property type="project" value="UniProtKB-EC"/>
</dbReference>
<gene>
    <name evidence="8" type="ORF">BHW43_00945</name>
</gene>
<feature type="domain" description="Tetrapyrrole biosynthesis uroporphyrinogen III synthase" evidence="7">
    <location>
        <begin position="269"/>
        <end position="496"/>
    </location>
</feature>
<dbReference type="RefSeq" id="WP_303679156.1">
    <property type="nucleotide sequence ID" value="NZ_DBEZXK010000117.1"/>
</dbReference>
<dbReference type="EMBL" id="MNTG01000001">
    <property type="protein sequence ID" value="OLA39484.1"/>
    <property type="molecule type" value="Genomic_DNA"/>
</dbReference>
<dbReference type="Proteomes" id="UP000186777">
    <property type="component" value="Unassembled WGS sequence"/>
</dbReference>
<name>A0A1Q6RAT9_9FIRM</name>
<dbReference type="InterPro" id="IPR014777">
    <property type="entry name" value="4pyrrole_Mease_sub1"/>
</dbReference>
<dbReference type="InterPro" id="IPR000878">
    <property type="entry name" value="4pyrrol_Mease"/>
</dbReference>
<keyword evidence="5" id="KW-0627">Porphyrin biosynthesis</keyword>
<dbReference type="AlphaFoldDB" id="A0A1Q6RAT9"/>
<dbReference type="FunFam" id="3.40.50.10090:FF:000001">
    <property type="entry name" value="Bifunctional uroporphyrinogen-III C-methyltransferase/uroporphyrinogen-III synthase"/>
    <property type="match status" value="1"/>
</dbReference>
<evidence type="ECO:0000256" key="3">
    <source>
        <dbReference type="ARBA" id="ARBA00022679"/>
    </source>
</evidence>
<dbReference type="Pfam" id="PF00590">
    <property type="entry name" value="TP_methylase"/>
    <property type="match status" value="1"/>
</dbReference>
<evidence type="ECO:0000256" key="4">
    <source>
        <dbReference type="ARBA" id="ARBA00022691"/>
    </source>
</evidence>
<proteinExistence type="predicted"/>
<dbReference type="PANTHER" id="PTHR45790:SF3">
    <property type="entry name" value="S-ADENOSYL-L-METHIONINE-DEPENDENT UROPORPHYRINOGEN III METHYLTRANSFERASE, CHLOROPLASTIC"/>
    <property type="match status" value="1"/>
</dbReference>